<reference evidence="2" key="1">
    <citation type="journal article" date="2014" name="Proc. Natl. Acad. Sci. U.S.A.">
        <title>Extensive sampling of basidiomycete genomes demonstrates inadequacy of the white-rot/brown-rot paradigm for wood decay fungi.</title>
        <authorList>
            <person name="Riley R."/>
            <person name="Salamov A.A."/>
            <person name="Brown D.W."/>
            <person name="Nagy L.G."/>
            <person name="Floudas D."/>
            <person name="Held B.W."/>
            <person name="Levasseur A."/>
            <person name="Lombard V."/>
            <person name="Morin E."/>
            <person name="Otillar R."/>
            <person name="Lindquist E.A."/>
            <person name="Sun H."/>
            <person name="LaButti K.M."/>
            <person name="Schmutz J."/>
            <person name="Jabbour D."/>
            <person name="Luo H."/>
            <person name="Baker S.E."/>
            <person name="Pisabarro A.G."/>
            <person name="Walton J.D."/>
            <person name="Blanchette R.A."/>
            <person name="Henrissat B."/>
            <person name="Martin F."/>
            <person name="Cullen D."/>
            <person name="Hibbett D.S."/>
            <person name="Grigoriev I.V."/>
        </authorList>
    </citation>
    <scope>NUCLEOTIDE SEQUENCE [LARGE SCALE GENOMIC DNA]</scope>
    <source>
        <strain evidence="2">MUCL 33604</strain>
    </source>
</reference>
<keyword evidence="2" id="KW-1185">Reference proteome</keyword>
<name>A0A067PRY5_9AGAM</name>
<proteinExistence type="predicted"/>
<evidence type="ECO:0000313" key="2">
    <source>
        <dbReference type="Proteomes" id="UP000027265"/>
    </source>
</evidence>
<evidence type="ECO:0000313" key="1">
    <source>
        <dbReference type="EMBL" id="KDQ53091.1"/>
    </source>
</evidence>
<protein>
    <submittedName>
        <fullName evidence="1">Uncharacterized protein</fullName>
    </submittedName>
</protein>
<organism evidence="1 2">
    <name type="scientific">Jaapia argillacea MUCL 33604</name>
    <dbReference type="NCBI Taxonomy" id="933084"/>
    <lineage>
        <taxon>Eukaryota</taxon>
        <taxon>Fungi</taxon>
        <taxon>Dikarya</taxon>
        <taxon>Basidiomycota</taxon>
        <taxon>Agaricomycotina</taxon>
        <taxon>Agaricomycetes</taxon>
        <taxon>Agaricomycetidae</taxon>
        <taxon>Jaapiales</taxon>
        <taxon>Jaapiaceae</taxon>
        <taxon>Jaapia</taxon>
    </lineage>
</organism>
<dbReference type="InParanoid" id="A0A067PRY5"/>
<dbReference type="AlphaFoldDB" id="A0A067PRY5"/>
<gene>
    <name evidence="1" type="ORF">JAAARDRAFT_197586</name>
</gene>
<dbReference type="HOGENOM" id="CLU_1390427_0_0_1"/>
<sequence length="196" mass="21583">MSANTQSSAASRAPKTPLEQEIEAALIPSQTEAASLAAILEHLKANLVPGGVEEFEATWMPYVRARMTEYYSVLSQLPKIGEDLGVKLAIRKQPILIHFEELVNHAADQERGLIAEDIYTLNPLDDSVVRSGKPMTNKVQQWAHEYGRKWYEKTAARIAEGRRKEGMKAAPNVGGPPTKGKSFPCLSISDLTFPVP</sequence>
<dbReference type="EMBL" id="KL197735">
    <property type="protein sequence ID" value="KDQ53091.1"/>
    <property type="molecule type" value="Genomic_DNA"/>
</dbReference>
<dbReference type="Proteomes" id="UP000027265">
    <property type="component" value="Unassembled WGS sequence"/>
</dbReference>
<accession>A0A067PRY5</accession>